<sequence length="194" mass="21195">MITLPLSPKYSVGPLIIAIASIIIFIFEPAATTWLAYDRYALQGWETWRLLTANLVHTNGYHLLLNLAGLGLLWLLHAEHYRIVRFLKVFGWCSLGTGLAIYIGSPDLIWYVGLSGALHGVFVWGACMDVTSGLRSGWLLLLGIAAKIGYEQVAGSNGAVAELIQAQVATDAHLYGAVCGLVLFFAMYGIKKRK</sequence>
<keyword evidence="3 5" id="KW-1133">Transmembrane helix</keyword>
<dbReference type="KEGG" id="smaa:IT774_09095"/>
<reference evidence="7 8" key="1">
    <citation type="submission" date="2020-11" db="EMBL/GenBank/DDBJ databases">
        <title>Complete genome sequence for Salinimonas sp. strain G2-b.</title>
        <authorList>
            <person name="Park S.-J."/>
        </authorList>
    </citation>
    <scope>NUCLEOTIDE SEQUENCE [LARGE SCALE GENOMIC DNA]</scope>
    <source>
        <strain evidence="7 8">G2-b</strain>
    </source>
</reference>
<dbReference type="NCBIfam" id="TIGR03902">
    <property type="entry name" value="rhom_GG_sort"/>
    <property type="match status" value="1"/>
</dbReference>
<evidence type="ECO:0000256" key="1">
    <source>
        <dbReference type="ARBA" id="ARBA00004141"/>
    </source>
</evidence>
<evidence type="ECO:0000256" key="4">
    <source>
        <dbReference type="ARBA" id="ARBA00023136"/>
    </source>
</evidence>
<dbReference type="RefSeq" id="WP_195809516.1">
    <property type="nucleotide sequence ID" value="NZ_CP064795.1"/>
</dbReference>
<dbReference type="EMBL" id="CP064795">
    <property type="protein sequence ID" value="QPG04420.1"/>
    <property type="molecule type" value="Genomic_DNA"/>
</dbReference>
<evidence type="ECO:0000256" key="3">
    <source>
        <dbReference type="ARBA" id="ARBA00022989"/>
    </source>
</evidence>
<evidence type="ECO:0000259" key="6">
    <source>
        <dbReference type="Pfam" id="PF01694"/>
    </source>
</evidence>
<dbReference type="Proteomes" id="UP000595095">
    <property type="component" value="Chromosome"/>
</dbReference>
<evidence type="ECO:0000313" key="7">
    <source>
        <dbReference type="EMBL" id="QPG04420.1"/>
    </source>
</evidence>
<dbReference type="GO" id="GO:0004252">
    <property type="term" value="F:serine-type endopeptidase activity"/>
    <property type="evidence" value="ECO:0007669"/>
    <property type="project" value="InterPro"/>
</dbReference>
<feature type="domain" description="Peptidase S54 rhomboid" evidence="6">
    <location>
        <begin position="45"/>
        <end position="187"/>
    </location>
</feature>
<feature type="transmembrane region" description="Helical" evidence="5">
    <location>
        <begin position="172"/>
        <end position="190"/>
    </location>
</feature>
<dbReference type="Gene3D" id="1.20.1540.10">
    <property type="entry name" value="Rhomboid-like"/>
    <property type="match status" value="1"/>
</dbReference>
<feature type="transmembrane region" description="Helical" evidence="5">
    <location>
        <begin position="109"/>
        <end position="127"/>
    </location>
</feature>
<proteinExistence type="predicted"/>
<dbReference type="InterPro" id="IPR023826">
    <property type="entry name" value="Rhom-like_SP_proteobac"/>
</dbReference>
<keyword evidence="7" id="KW-0378">Hydrolase</keyword>
<dbReference type="SUPFAM" id="SSF144091">
    <property type="entry name" value="Rhomboid-like"/>
    <property type="match status" value="1"/>
</dbReference>
<dbReference type="InterPro" id="IPR022764">
    <property type="entry name" value="Peptidase_S54_rhomboid_dom"/>
</dbReference>
<keyword evidence="4 5" id="KW-0472">Membrane</keyword>
<evidence type="ECO:0000256" key="2">
    <source>
        <dbReference type="ARBA" id="ARBA00022692"/>
    </source>
</evidence>
<dbReference type="EC" id="3.4.21.-" evidence="7"/>
<evidence type="ECO:0000313" key="8">
    <source>
        <dbReference type="Proteomes" id="UP000595095"/>
    </source>
</evidence>
<gene>
    <name evidence="7" type="primary">rrtA</name>
    <name evidence="7" type="ORF">IT774_09095</name>
</gene>
<dbReference type="AlphaFoldDB" id="A0A7S9DWA1"/>
<name>A0A7S9DWA1_9ALTE</name>
<dbReference type="Pfam" id="PF01694">
    <property type="entry name" value="Rhomboid"/>
    <property type="match status" value="1"/>
</dbReference>
<evidence type="ECO:0000256" key="5">
    <source>
        <dbReference type="SAM" id="Phobius"/>
    </source>
</evidence>
<organism evidence="7 8">
    <name type="scientific">Salinimonas marina</name>
    <dbReference type="NCBI Taxonomy" id="2785918"/>
    <lineage>
        <taxon>Bacteria</taxon>
        <taxon>Pseudomonadati</taxon>
        <taxon>Pseudomonadota</taxon>
        <taxon>Gammaproteobacteria</taxon>
        <taxon>Alteromonadales</taxon>
        <taxon>Alteromonadaceae</taxon>
        <taxon>Alteromonas/Salinimonas group</taxon>
        <taxon>Salinimonas</taxon>
    </lineage>
</organism>
<dbReference type="GO" id="GO:0016020">
    <property type="term" value="C:membrane"/>
    <property type="evidence" value="ECO:0007669"/>
    <property type="project" value="UniProtKB-SubCell"/>
</dbReference>
<protein>
    <submittedName>
        <fullName evidence="7">Rhombosortase</fullName>
        <ecNumber evidence="7">3.4.21.-</ecNumber>
    </submittedName>
</protein>
<accession>A0A7S9DWA1</accession>
<feature type="transmembrane region" description="Helical" evidence="5">
    <location>
        <begin position="139"/>
        <end position="160"/>
    </location>
</feature>
<feature type="transmembrane region" description="Helical" evidence="5">
    <location>
        <begin position="12"/>
        <end position="37"/>
    </location>
</feature>
<feature type="transmembrane region" description="Helical" evidence="5">
    <location>
        <begin position="83"/>
        <end position="103"/>
    </location>
</feature>
<dbReference type="InterPro" id="IPR035952">
    <property type="entry name" value="Rhomboid-like_sf"/>
</dbReference>
<keyword evidence="2 5" id="KW-0812">Transmembrane</keyword>
<feature type="transmembrane region" description="Helical" evidence="5">
    <location>
        <begin position="57"/>
        <end position="76"/>
    </location>
</feature>
<comment type="subcellular location">
    <subcellularLocation>
        <location evidence="1">Membrane</location>
        <topology evidence="1">Multi-pass membrane protein</topology>
    </subcellularLocation>
</comment>
<keyword evidence="8" id="KW-1185">Reference proteome</keyword>